<reference evidence="5 6" key="1">
    <citation type="submission" date="2019-06" db="EMBL/GenBank/DDBJ databases">
        <title>Sequencing the genomes of 1000 actinobacteria strains.</title>
        <authorList>
            <person name="Klenk H.-P."/>
        </authorList>
    </citation>
    <scope>NUCLEOTIDE SEQUENCE [LARGE SCALE GENOMIC DNA]</scope>
    <source>
        <strain evidence="5 6">DSM 24683</strain>
    </source>
</reference>
<dbReference type="AlphaFoldDB" id="A0A561BLS3"/>
<dbReference type="InterPro" id="IPR057326">
    <property type="entry name" value="KR_dom"/>
</dbReference>
<comment type="similarity">
    <text evidence="1 3">Belongs to the short-chain dehydrogenases/reductases (SDR) family.</text>
</comment>
<dbReference type="PANTHER" id="PTHR42879">
    <property type="entry name" value="3-OXOACYL-(ACYL-CARRIER-PROTEIN) REDUCTASE"/>
    <property type="match status" value="1"/>
</dbReference>
<evidence type="ECO:0000256" key="3">
    <source>
        <dbReference type="RuleBase" id="RU000363"/>
    </source>
</evidence>
<keyword evidence="2" id="KW-0560">Oxidoreductase</keyword>
<protein>
    <submittedName>
        <fullName evidence="5">NAD(P)-dependent dehydrogenase (Short-subunit alcohol dehydrogenase family)</fullName>
    </submittedName>
</protein>
<dbReference type="FunFam" id="3.40.50.720:FF:000084">
    <property type="entry name" value="Short-chain dehydrogenase reductase"/>
    <property type="match status" value="1"/>
</dbReference>
<dbReference type="InterPro" id="IPR036291">
    <property type="entry name" value="NAD(P)-bd_dom_sf"/>
</dbReference>
<evidence type="ECO:0000313" key="6">
    <source>
        <dbReference type="Proteomes" id="UP000318380"/>
    </source>
</evidence>
<gene>
    <name evidence="5" type="ORF">FB561_0875</name>
</gene>
<evidence type="ECO:0000256" key="1">
    <source>
        <dbReference type="ARBA" id="ARBA00006484"/>
    </source>
</evidence>
<dbReference type="RefSeq" id="WP_145803246.1">
    <property type="nucleotide sequence ID" value="NZ_VIVK01000001.1"/>
</dbReference>
<dbReference type="InterPro" id="IPR002347">
    <property type="entry name" value="SDR_fam"/>
</dbReference>
<dbReference type="SUPFAM" id="SSF51735">
    <property type="entry name" value="NAD(P)-binding Rossmann-fold domains"/>
    <property type="match status" value="1"/>
</dbReference>
<organism evidence="5 6">
    <name type="scientific">Kribbella amoyensis</name>
    <dbReference type="NCBI Taxonomy" id="996641"/>
    <lineage>
        <taxon>Bacteria</taxon>
        <taxon>Bacillati</taxon>
        <taxon>Actinomycetota</taxon>
        <taxon>Actinomycetes</taxon>
        <taxon>Propionibacteriales</taxon>
        <taxon>Kribbellaceae</taxon>
        <taxon>Kribbella</taxon>
    </lineage>
</organism>
<dbReference type="PRINTS" id="PR00080">
    <property type="entry name" value="SDRFAMILY"/>
</dbReference>
<sequence>MDLGLTGRRALVTGSSAGLGAAVAKLLAEEGAAVVVHGRDEARVGKVTAEIVAAGGSADGVVGDLTTDEGAAAVAKLALEGGPVDVLVNNAGAYDVSRSWSDLTADDWAGLYNLNVLSSVRLIERLLPGMRNRDWGRVIQIGSVTGLLPQASQPHYAATNAARQNLAASLARELKGTGITSNLIAPGGMLTETGEKNLTALGRSQGWGDTWDEIEPTLVQHLAPNDTGRIARLHEVAAAVAYLASPVSAYITGATLRVDGGWYDAPAA</sequence>
<dbReference type="PRINTS" id="PR00081">
    <property type="entry name" value="GDHRDH"/>
</dbReference>
<dbReference type="GO" id="GO:0016491">
    <property type="term" value="F:oxidoreductase activity"/>
    <property type="evidence" value="ECO:0007669"/>
    <property type="project" value="UniProtKB-KW"/>
</dbReference>
<accession>A0A561BLS3</accession>
<comment type="caution">
    <text evidence="5">The sequence shown here is derived from an EMBL/GenBank/DDBJ whole genome shotgun (WGS) entry which is preliminary data.</text>
</comment>
<dbReference type="Proteomes" id="UP000318380">
    <property type="component" value="Unassembled WGS sequence"/>
</dbReference>
<dbReference type="EMBL" id="VIVK01000001">
    <property type="protein sequence ID" value="TWD79809.1"/>
    <property type="molecule type" value="Genomic_DNA"/>
</dbReference>
<evidence type="ECO:0000256" key="2">
    <source>
        <dbReference type="ARBA" id="ARBA00023002"/>
    </source>
</evidence>
<dbReference type="Gene3D" id="3.40.50.720">
    <property type="entry name" value="NAD(P)-binding Rossmann-like Domain"/>
    <property type="match status" value="1"/>
</dbReference>
<dbReference type="Pfam" id="PF00106">
    <property type="entry name" value="adh_short"/>
    <property type="match status" value="1"/>
</dbReference>
<feature type="domain" description="Ketoreductase" evidence="4">
    <location>
        <begin position="8"/>
        <end position="210"/>
    </location>
</feature>
<keyword evidence="6" id="KW-1185">Reference proteome</keyword>
<proteinExistence type="inferred from homology"/>
<name>A0A561BLS3_9ACTN</name>
<dbReference type="SMART" id="SM00822">
    <property type="entry name" value="PKS_KR"/>
    <property type="match status" value="1"/>
</dbReference>
<evidence type="ECO:0000313" key="5">
    <source>
        <dbReference type="EMBL" id="TWD79809.1"/>
    </source>
</evidence>
<dbReference type="InterPro" id="IPR050259">
    <property type="entry name" value="SDR"/>
</dbReference>
<dbReference type="OrthoDB" id="9786435at2"/>
<evidence type="ECO:0000259" key="4">
    <source>
        <dbReference type="SMART" id="SM00822"/>
    </source>
</evidence>